<accession>F4G329</accession>
<name>F4G329_METCR</name>
<protein>
    <submittedName>
        <fullName evidence="1">Uncharacterized protein</fullName>
    </submittedName>
</protein>
<evidence type="ECO:0000313" key="2">
    <source>
        <dbReference type="Proteomes" id="UP000007812"/>
    </source>
</evidence>
<sequence>MELKVEEGFELPLVEAAAVESFMELKVKICRVSESSSTV</sequence>
<evidence type="ECO:0000313" key="1">
    <source>
        <dbReference type="EMBL" id="AEB95227.1"/>
    </source>
</evidence>
<dbReference type="HOGENOM" id="CLU_3302697_0_0_2"/>
<dbReference type="Proteomes" id="UP000007812">
    <property type="component" value="Chromosome"/>
</dbReference>
<dbReference type="EMBL" id="CP002656">
    <property type="protein sequence ID" value="AEB95227.1"/>
    <property type="molecule type" value="Genomic_DNA"/>
</dbReference>
<gene>
    <name evidence="1" type="ordered locus">Mcup_1122</name>
</gene>
<organism evidence="1 2">
    <name type="scientific">Metallosphaera cuprina (strain Ar-4)</name>
    <dbReference type="NCBI Taxonomy" id="1006006"/>
    <lineage>
        <taxon>Archaea</taxon>
        <taxon>Thermoproteota</taxon>
        <taxon>Thermoprotei</taxon>
        <taxon>Sulfolobales</taxon>
        <taxon>Sulfolobaceae</taxon>
        <taxon>Metallosphaera</taxon>
    </lineage>
</organism>
<reference evidence="1 2" key="1">
    <citation type="journal article" date="2011" name="J. Bacteriol.">
        <title>Complete genome sequence of Metallosphaera cuprina, a metal sulfide-oxidizing archaeon from a hot spring.</title>
        <authorList>
            <person name="Liu L.J."/>
            <person name="You X.Y."/>
            <person name="Zheng H."/>
            <person name="Wang S."/>
            <person name="Jiang C.Y."/>
            <person name="Liu S.J."/>
        </authorList>
    </citation>
    <scope>NUCLEOTIDE SEQUENCE [LARGE SCALE GENOMIC DNA]</scope>
    <source>
        <strain evidence="1 2">Ar-4</strain>
    </source>
</reference>
<proteinExistence type="predicted"/>
<keyword evidence="2" id="KW-1185">Reference proteome</keyword>
<dbReference type="KEGG" id="mcn:Mcup_1122"/>
<dbReference type="PATRIC" id="fig|1006006.8.peg.1116"/>
<dbReference type="AlphaFoldDB" id="F4G329"/>